<name>A0ABY5PCG9_9ACTN</name>
<sequence length="99" mass="11458">MSTSRYLVVGVVTRTSGRWTVRRRYRVWSPTRLALLLLLERLPVRLLGFFAWHGVLRYPQLRWSKSPGPLNAALLVALWIGIALVRDRLPRPVTQRLLG</sequence>
<dbReference type="EMBL" id="CP088295">
    <property type="protein sequence ID" value="UUY02247.1"/>
    <property type="molecule type" value="Genomic_DNA"/>
</dbReference>
<feature type="transmembrane region" description="Helical" evidence="1">
    <location>
        <begin position="33"/>
        <end position="56"/>
    </location>
</feature>
<proteinExistence type="predicted"/>
<keyword evidence="1" id="KW-0812">Transmembrane</keyword>
<accession>A0ABY5PCG9</accession>
<organism evidence="2 3">
    <name type="scientific">Svornostia abyssi</name>
    <dbReference type="NCBI Taxonomy" id="2898438"/>
    <lineage>
        <taxon>Bacteria</taxon>
        <taxon>Bacillati</taxon>
        <taxon>Actinomycetota</taxon>
        <taxon>Thermoleophilia</taxon>
        <taxon>Solirubrobacterales</taxon>
        <taxon>Baekduiaceae</taxon>
        <taxon>Svornostia</taxon>
    </lineage>
</organism>
<keyword evidence="1" id="KW-1133">Transmembrane helix</keyword>
<keyword evidence="1" id="KW-0472">Membrane</keyword>
<evidence type="ECO:0000313" key="2">
    <source>
        <dbReference type="EMBL" id="UUY02247.1"/>
    </source>
</evidence>
<evidence type="ECO:0000256" key="1">
    <source>
        <dbReference type="SAM" id="Phobius"/>
    </source>
</evidence>
<dbReference type="RefSeq" id="WP_353862780.1">
    <property type="nucleotide sequence ID" value="NZ_CP088295.1"/>
</dbReference>
<reference evidence="3" key="1">
    <citation type="submission" date="2021-11" db="EMBL/GenBank/DDBJ databases">
        <title>Cultivation dependent microbiological survey of springs from the worlds oldest radium mine currently devoted to the extraction of radon-saturated water.</title>
        <authorList>
            <person name="Kapinusova G."/>
            <person name="Smrhova T."/>
            <person name="Strejcek M."/>
            <person name="Suman J."/>
            <person name="Jani K."/>
            <person name="Pajer P."/>
            <person name="Uhlik O."/>
        </authorList>
    </citation>
    <scope>NUCLEOTIDE SEQUENCE [LARGE SCALE GENOMIC DNA]</scope>
    <source>
        <strain evidence="3">J379</strain>
    </source>
</reference>
<feature type="transmembrane region" description="Helical" evidence="1">
    <location>
        <begin position="68"/>
        <end position="86"/>
    </location>
</feature>
<evidence type="ECO:0000313" key="3">
    <source>
        <dbReference type="Proteomes" id="UP001058860"/>
    </source>
</evidence>
<gene>
    <name evidence="2" type="ORF">LRS13_16190</name>
</gene>
<dbReference type="Proteomes" id="UP001058860">
    <property type="component" value="Chromosome"/>
</dbReference>
<keyword evidence="3" id="KW-1185">Reference proteome</keyword>
<protein>
    <submittedName>
        <fullName evidence="2">Uncharacterized protein</fullName>
    </submittedName>
</protein>